<dbReference type="EMBL" id="SNRY01000007">
    <property type="protein sequence ID" value="KAA6351955.1"/>
    <property type="molecule type" value="Genomic_DNA"/>
</dbReference>
<proteinExistence type="predicted"/>
<comment type="caution">
    <text evidence="1">The sequence shown here is derived from an EMBL/GenBank/DDBJ whole genome shotgun (WGS) entry which is preliminary data.</text>
</comment>
<name>A0A5J4T3B1_9ZZZZ</name>
<evidence type="ECO:0000313" key="1">
    <source>
        <dbReference type="EMBL" id="KAA6351955.1"/>
    </source>
</evidence>
<protein>
    <submittedName>
        <fullName evidence="1">Uncharacterized protein</fullName>
    </submittedName>
</protein>
<organism evidence="1">
    <name type="scientific">termite gut metagenome</name>
    <dbReference type="NCBI Taxonomy" id="433724"/>
    <lineage>
        <taxon>unclassified sequences</taxon>
        <taxon>metagenomes</taxon>
        <taxon>organismal metagenomes</taxon>
    </lineage>
</organism>
<accession>A0A5J4T3B1</accession>
<reference evidence="1" key="1">
    <citation type="submission" date="2019-03" db="EMBL/GenBank/DDBJ databases">
        <title>Single cell metagenomics reveals metabolic interactions within the superorganism composed of flagellate Streblomastix strix and complex community of Bacteroidetes bacteria on its surface.</title>
        <authorList>
            <person name="Treitli S.C."/>
            <person name="Kolisko M."/>
            <person name="Husnik F."/>
            <person name="Keeling P."/>
            <person name="Hampl V."/>
        </authorList>
    </citation>
    <scope>NUCLEOTIDE SEQUENCE</scope>
    <source>
        <strain evidence="1">STM</strain>
    </source>
</reference>
<sequence length="48" mass="5682">MVSLFHNKAFLAMLTSFSTQFQLANKQFYYELIQSQYDLEVVKEATEE</sequence>
<dbReference type="AlphaFoldDB" id="A0A5J4T3B1"/>
<gene>
    <name evidence="1" type="ORF">EZS27_000752</name>
</gene>